<name>A0A383APT8_9ZZZZ</name>
<protein>
    <submittedName>
        <fullName evidence="1">Uncharacterized protein</fullName>
    </submittedName>
</protein>
<gene>
    <name evidence="1" type="ORF">METZ01_LOCUS462616</name>
</gene>
<dbReference type="AlphaFoldDB" id="A0A383APT8"/>
<proteinExistence type="predicted"/>
<reference evidence="1" key="1">
    <citation type="submission" date="2018-05" db="EMBL/GenBank/DDBJ databases">
        <authorList>
            <person name="Lanie J.A."/>
            <person name="Ng W.-L."/>
            <person name="Kazmierczak K.M."/>
            <person name="Andrzejewski T.M."/>
            <person name="Davidsen T.M."/>
            <person name="Wayne K.J."/>
            <person name="Tettelin H."/>
            <person name="Glass J.I."/>
            <person name="Rusch D."/>
            <person name="Podicherti R."/>
            <person name="Tsui H.-C.T."/>
            <person name="Winkler M.E."/>
        </authorList>
    </citation>
    <scope>NUCLEOTIDE SEQUENCE</scope>
</reference>
<dbReference type="EMBL" id="UINC01193921">
    <property type="protein sequence ID" value="SVE09762.1"/>
    <property type="molecule type" value="Genomic_DNA"/>
</dbReference>
<organism evidence="1">
    <name type="scientific">marine metagenome</name>
    <dbReference type="NCBI Taxonomy" id="408172"/>
    <lineage>
        <taxon>unclassified sequences</taxon>
        <taxon>metagenomes</taxon>
        <taxon>ecological metagenomes</taxon>
    </lineage>
</organism>
<accession>A0A383APT8</accession>
<sequence>MFASQRFKLVPERLFRNQLGIMTGPQEYRGQHVVLWWI</sequence>
<evidence type="ECO:0000313" key="1">
    <source>
        <dbReference type="EMBL" id="SVE09762.1"/>
    </source>
</evidence>
<feature type="non-terminal residue" evidence="1">
    <location>
        <position position="1"/>
    </location>
</feature>
<feature type="non-terminal residue" evidence="1">
    <location>
        <position position="38"/>
    </location>
</feature>